<dbReference type="InterPro" id="IPR002421">
    <property type="entry name" value="5-3_exonuclease"/>
</dbReference>
<evidence type="ECO:0000313" key="18">
    <source>
        <dbReference type="Proteomes" id="UP001293791"/>
    </source>
</evidence>
<dbReference type="Gene3D" id="1.10.150.20">
    <property type="entry name" value="5' to 3' exonuclease, C-terminal subdomain"/>
    <property type="match status" value="2"/>
</dbReference>
<keyword evidence="12" id="KW-0238">DNA-binding</keyword>
<comment type="similarity">
    <text evidence="2">Belongs to the DNA polymerase type-A family.</text>
</comment>
<dbReference type="CDD" id="cd09898">
    <property type="entry name" value="H3TH_53EXO"/>
    <property type="match status" value="1"/>
</dbReference>
<evidence type="ECO:0000256" key="11">
    <source>
        <dbReference type="ARBA" id="ARBA00022932"/>
    </source>
</evidence>
<dbReference type="SMART" id="SM00482">
    <property type="entry name" value="POLAc"/>
    <property type="match status" value="1"/>
</dbReference>
<dbReference type="PRINTS" id="PR00868">
    <property type="entry name" value="DNAPOLI"/>
</dbReference>
<reference evidence="17 18" key="1">
    <citation type="submission" date="2023-02" db="EMBL/GenBank/DDBJ databases">
        <title>Host association and intracellularity evolved multiple times independently in the Rickettsiales.</title>
        <authorList>
            <person name="Castelli M."/>
            <person name="Nardi T."/>
            <person name="Gammuto L."/>
            <person name="Bellinzona G."/>
            <person name="Sabaneyeva E."/>
            <person name="Potekhin A."/>
            <person name="Serra V."/>
            <person name="Petroni G."/>
            <person name="Sassera D."/>
        </authorList>
    </citation>
    <scope>NUCLEOTIDE SEQUENCE [LARGE SCALE GENOMIC DNA]</scope>
    <source>
        <strain evidence="17 18">BOD18</strain>
    </source>
</reference>
<keyword evidence="10" id="KW-0269">Exonuclease</keyword>
<evidence type="ECO:0000256" key="14">
    <source>
        <dbReference type="ARBA" id="ARBA00049244"/>
    </source>
</evidence>
<keyword evidence="7" id="KW-0235">DNA replication</keyword>
<dbReference type="SMART" id="SM00475">
    <property type="entry name" value="53EXOc"/>
    <property type="match status" value="1"/>
</dbReference>
<dbReference type="SUPFAM" id="SSF53098">
    <property type="entry name" value="Ribonuclease H-like"/>
    <property type="match status" value="1"/>
</dbReference>
<feature type="domain" description="DNA-directed DNA polymerase family A palm" evidence="16">
    <location>
        <begin position="594"/>
        <end position="795"/>
    </location>
</feature>
<proteinExistence type="inferred from homology"/>
<comment type="subunit">
    <text evidence="3">Single-chain monomer with multiple functions.</text>
</comment>
<dbReference type="CDD" id="cd08637">
    <property type="entry name" value="DNA_pol_A_pol_I_C"/>
    <property type="match status" value="1"/>
</dbReference>
<dbReference type="SUPFAM" id="SSF56672">
    <property type="entry name" value="DNA/RNA polymerases"/>
    <property type="match status" value="1"/>
</dbReference>
<evidence type="ECO:0000313" key="17">
    <source>
        <dbReference type="EMBL" id="MDZ5761747.1"/>
    </source>
</evidence>
<evidence type="ECO:0000259" key="15">
    <source>
        <dbReference type="SMART" id="SM00475"/>
    </source>
</evidence>
<dbReference type="SMART" id="SM00279">
    <property type="entry name" value="HhH2"/>
    <property type="match status" value="1"/>
</dbReference>
<evidence type="ECO:0000259" key="16">
    <source>
        <dbReference type="SMART" id="SM00482"/>
    </source>
</evidence>
<accession>A0ABU5L6J1</accession>
<dbReference type="EC" id="2.7.7.7" evidence="4"/>
<dbReference type="InterPro" id="IPR020045">
    <property type="entry name" value="DNA_polI_H3TH"/>
</dbReference>
<dbReference type="InterPro" id="IPR043502">
    <property type="entry name" value="DNA/RNA_pol_sf"/>
</dbReference>
<sequence>MKICIIDGYGIVFRAYFSIPYLSCPAGQNVSALYGFCNVILKIMEKKEFDLIVIALDSGKKTFRNEILDTYKANRVEAPEDLRLQFPLIREAAMALGICAIEKEGFEADDIIATLAKRAEKKGYRTEIITADKDIAQLVNENISVFDPIKESIMSREVIFEKFGVWPENLADFFALVGDASDNIPGVPGIGPKTASKLISEYKQLDLIYEKSDLIQPLRIQKILKENRESAYLSRKLVTLIEDVPLEVELSDLTIKRDDMLLDGFLKKYGFQSIARRLGVDYTRCPASEKKLKKAEIDGSFFNDLELDGTAYIHMDENGLYIASEKYEALYENGNLFSFLGVIKEVLEADYIKKILIDAKCLIKECIEAKIDVKAVESIDIMEYLSSQTKKEYSLQSLCENYGIDPSIQIGVRIGMLYQMVFKNLFSKKSIYIYQHIEKPLIFTLCRMEKLGICVDKEYLSHLSESFSSSISKLEARIYDIAGQKFNIGSPKQLGQVLFEKLFVDKGKKSKKSGDYSTDHEALEKLSQNGHEIADLLLEWRQLTKLLNTYTQGLQKNINNDRIHTTFEMKATSTGRLSSKNPNLQNIPIRTPEGSKIREAFIASDGGNLISADYSQIELRILAHMADIKSLKEAFLSNADIHTKTASELFGMPESKVSKELRRKAKAINFGIIYGITAFGLAKNAQISESEASSYIKEYFKMYPGIKEYMDRIVQEAVDNNFVKSLFGRKCFIANIHSSNFIARSAAQRAAINAPIQSTAADIIKIAMLKMPNPINEFMCLQIHDELLFDIPKEVCKEYSYIIKSVMENAVKISVPLNVDIRISTSWGDS</sequence>
<comment type="catalytic activity">
    <reaction evidence="14">
        <text>DNA(n) + a 2'-deoxyribonucleoside 5'-triphosphate = DNA(n+1) + diphosphate</text>
        <dbReference type="Rhea" id="RHEA:22508"/>
        <dbReference type="Rhea" id="RHEA-COMP:17339"/>
        <dbReference type="Rhea" id="RHEA-COMP:17340"/>
        <dbReference type="ChEBI" id="CHEBI:33019"/>
        <dbReference type="ChEBI" id="CHEBI:61560"/>
        <dbReference type="ChEBI" id="CHEBI:173112"/>
        <dbReference type="EC" id="2.7.7.7"/>
    </reaction>
</comment>
<dbReference type="Pfam" id="PF00476">
    <property type="entry name" value="DNA_pol_A"/>
    <property type="match status" value="1"/>
</dbReference>
<gene>
    <name evidence="17" type="ORF">Cyrtocomes_00105</name>
</gene>
<dbReference type="Gene3D" id="3.30.420.10">
    <property type="entry name" value="Ribonuclease H-like superfamily/Ribonuclease H"/>
    <property type="match status" value="1"/>
</dbReference>
<evidence type="ECO:0000256" key="10">
    <source>
        <dbReference type="ARBA" id="ARBA00022839"/>
    </source>
</evidence>
<keyword evidence="13" id="KW-0234">DNA repair</keyword>
<evidence type="ECO:0000256" key="5">
    <source>
        <dbReference type="ARBA" id="ARBA00022679"/>
    </source>
</evidence>
<dbReference type="InterPro" id="IPR020046">
    <property type="entry name" value="5-3_exonucl_a-hlix_arch_N"/>
</dbReference>
<keyword evidence="11" id="KW-0239">DNA-directed DNA polymerase</keyword>
<dbReference type="InterPro" id="IPR029060">
    <property type="entry name" value="PIN-like_dom_sf"/>
</dbReference>
<keyword evidence="18" id="KW-1185">Reference proteome</keyword>
<comment type="function">
    <text evidence="1">In addition to polymerase activity, this DNA polymerase exhibits 5'-3' exonuclease activity.</text>
</comment>
<organism evidence="17 18">
    <name type="scientific">Candidatus Cyrtobacter comes</name>
    <dbReference type="NCBI Taxonomy" id="675776"/>
    <lineage>
        <taxon>Bacteria</taxon>
        <taxon>Pseudomonadati</taxon>
        <taxon>Pseudomonadota</taxon>
        <taxon>Alphaproteobacteria</taxon>
        <taxon>Rickettsiales</taxon>
        <taxon>Candidatus Midichloriaceae</taxon>
        <taxon>Candidatus Cyrtobacter</taxon>
    </lineage>
</organism>
<dbReference type="Pfam" id="PF01367">
    <property type="entry name" value="5_3_exonuc"/>
    <property type="match status" value="1"/>
</dbReference>
<evidence type="ECO:0000256" key="9">
    <source>
        <dbReference type="ARBA" id="ARBA00022763"/>
    </source>
</evidence>
<dbReference type="InterPro" id="IPR036279">
    <property type="entry name" value="5-3_exonuclease_C_sf"/>
</dbReference>
<dbReference type="Gene3D" id="3.30.70.370">
    <property type="match status" value="1"/>
</dbReference>
<dbReference type="PANTHER" id="PTHR10133">
    <property type="entry name" value="DNA POLYMERASE I"/>
    <property type="match status" value="1"/>
</dbReference>
<keyword evidence="5" id="KW-0808">Transferase</keyword>
<evidence type="ECO:0000256" key="3">
    <source>
        <dbReference type="ARBA" id="ARBA00011541"/>
    </source>
</evidence>
<dbReference type="SUPFAM" id="SSF47807">
    <property type="entry name" value="5' to 3' exonuclease, C-terminal subdomain"/>
    <property type="match status" value="1"/>
</dbReference>
<evidence type="ECO:0000256" key="8">
    <source>
        <dbReference type="ARBA" id="ARBA00022722"/>
    </source>
</evidence>
<dbReference type="Gene3D" id="3.40.50.1010">
    <property type="entry name" value="5'-nuclease"/>
    <property type="match status" value="1"/>
</dbReference>
<evidence type="ECO:0000256" key="6">
    <source>
        <dbReference type="ARBA" id="ARBA00022695"/>
    </source>
</evidence>
<keyword evidence="8" id="KW-0540">Nuclease</keyword>
<dbReference type="Proteomes" id="UP001293791">
    <property type="component" value="Unassembled WGS sequence"/>
</dbReference>
<evidence type="ECO:0000256" key="13">
    <source>
        <dbReference type="ARBA" id="ARBA00023204"/>
    </source>
</evidence>
<dbReference type="InterPro" id="IPR001098">
    <property type="entry name" value="DNA-dir_DNA_pol_A_palm_dom"/>
</dbReference>
<dbReference type="InterPro" id="IPR002298">
    <property type="entry name" value="DNA_polymerase_A"/>
</dbReference>
<dbReference type="SUPFAM" id="SSF88723">
    <property type="entry name" value="PIN domain-like"/>
    <property type="match status" value="1"/>
</dbReference>
<evidence type="ECO:0000256" key="4">
    <source>
        <dbReference type="ARBA" id="ARBA00012417"/>
    </source>
</evidence>
<evidence type="ECO:0000256" key="7">
    <source>
        <dbReference type="ARBA" id="ARBA00022705"/>
    </source>
</evidence>
<keyword evidence="9" id="KW-0227">DNA damage</keyword>
<dbReference type="Pfam" id="PF02739">
    <property type="entry name" value="5_3_exonuc_N"/>
    <property type="match status" value="1"/>
</dbReference>
<dbReference type="InterPro" id="IPR012337">
    <property type="entry name" value="RNaseH-like_sf"/>
</dbReference>
<keyword evidence="10" id="KW-0378">Hydrolase</keyword>
<dbReference type="Gene3D" id="1.20.1060.10">
    <property type="entry name" value="Taq DNA Polymerase, Chain T, domain 4"/>
    <property type="match status" value="1"/>
</dbReference>
<comment type="caution">
    <text evidence="17">The sequence shown here is derived from an EMBL/GenBank/DDBJ whole genome shotgun (WGS) entry which is preliminary data.</text>
</comment>
<dbReference type="PANTHER" id="PTHR10133:SF27">
    <property type="entry name" value="DNA POLYMERASE NU"/>
    <property type="match status" value="1"/>
</dbReference>
<dbReference type="CDD" id="cd09859">
    <property type="entry name" value="PIN_53EXO"/>
    <property type="match status" value="1"/>
</dbReference>
<dbReference type="InterPro" id="IPR008918">
    <property type="entry name" value="HhH2"/>
</dbReference>
<evidence type="ECO:0000256" key="1">
    <source>
        <dbReference type="ARBA" id="ARBA00002703"/>
    </source>
</evidence>
<keyword evidence="6" id="KW-0548">Nucleotidyltransferase</keyword>
<feature type="domain" description="5'-3' exonuclease" evidence="15">
    <location>
        <begin position="1"/>
        <end position="256"/>
    </location>
</feature>
<dbReference type="RefSeq" id="WP_322497257.1">
    <property type="nucleotide sequence ID" value="NZ_JARGYT010000003.1"/>
</dbReference>
<dbReference type="InterPro" id="IPR036397">
    <property type="entry name" value="RNaseH_sf"/>
</dbReference>
<evidence type="ECO:0000256" key="2">
    <source>
        <dbReference type="ARBA" id="ARBA00007705"/>
    </source>
</evidence>
<name>A0ABU5L6J1_9RICK</name>
<protein>
    <recommendedName>
        <fullName evidence="4">DNA-directed DNA polymerase</fullName>
        <ecNumber evidence="4">2.7.7.7</ecNumber>
    </recommendedName>
</protein>
<dbReference type="EMBL" id="JARGYT010000003">
    <property type="protein sequence ID" value="MDZ5761747.1"/>
    <property type="molecule type" value="Genomic_DNA"/>
</dbReference>
<evidence type="ECO:0000256" key="12">
    <source>
        <dbReference type="ARBA" id="ARBA00023125"/>
    </source>
</evidence>